<name>A0A3B0P6Y9_MYCSY</name>
<proteinExistence type="predicted"/>
<dbReference type="EMBL" id="LS991953">
    <property type="protein sequence ID" value="SYV92359.1"/>
    <property type="molecule type" value="Genomic_DNA"/>
</dbReference>
<organism evidence="2 3">
    <name type="scientific">Mycoplasmopsis synoviae</name>
    <name type="common">Mycoplasma synoviae</name>
    <dbReference type="NCBI Taxonomy" id="2109"/>
    <lineage>
        <taxon>Bacteria</taxon>
        <taxon>Bacillati</taxon>
        <taxon>Mycoplasmatota</taxon>
        <taxon>Mycoplasmoidales</taxon>
        <taxon>Metamycoplasmataceae</taxon>
        <taxon>Mycoplasmopsis</taxon>
    </lineage>
</organism>
<gene>
    <name evidence="2" type="ORF">NCTC10124_00076</name>
</gene>
<reference evidence="3" key="1">
    <citation type="submission" date="2018-06" db="EMBL/GenBank/DDBJ databases">
        <authorList>
            <consortium name="Pathogen Informatics"/>
        </authorList>
    </citation>
    <scope>NUCLEOTIDE SEQUENCE [LARGE SCALE GENOMIC DNA]</scope>
    <source>
        <strain evidence="3">NCTC10124</strain>
    </source>
</reference>
<keyword evidence="1" id="KW-0812">Transmembrane</keyword>
<evidence type="ECO:0000256" key="1">
    <source>
        <dbReference type="SAM" id="Phobius"/>
    </source>
</evidence>
<protein>
    <submittedName>
        <fullName evidence="2">Uncharacterized protein</fullName>
    </submittedName>
</protein>
<dbReference type="AlphaFoldDB" id="A0A3B0P6Y9"/>
<accession>A0A3B0P6Y9</accession>
<feature type="transmembrane region" description="Helical" evidence="1">
    <location>
        <begin position="12"/>
        <end position="36"/>
    </location>
</feature>
<sequence>MYKSKLYFSASFFQTITSFTSKLAFPIMFILANLLVQKLELSISLKFSSNILSLLVNATILHSG</sequence>
<evidence type="ECO:0000313" key="2">
    <source>
        <dbReference type="EMBL" id="SYV92359.1"/>
    </source>
</evidence>
<dbReference type="Proteomes" id="UP000259328">
    <property type="component" value="Chromosome"/>
</dbReference>
<keyword evidence="1" id="KW-0472">Membrane</keyword>
<evidence type="ECO:0000313" key="3">
    <source>
        <dbReference type="Proteomes" id="UP000259328"/>
    </source>
</evidence>
<keyword evidence="1" id="KW-1133">Transmembrane helix</keyword>